<comment type="similarity">
    <text evidence="1">Belongs to the C/M/P thioester hydrolase family.</text>
</comment>
<dbReference type="InterPro" id="IPR042490">
    <property type="entry name" value="Thio_Ohase/BAAT_N"/>
</dbReference>
<organism evidence="5 6">
    <name type="scientific">Bordetella genomosp. 13</name>
    <dbReference type="NCBI Taxonomy" id="463040"/>
    <lineage>
        <taxon>Bacteria</taxon>
        <taxon>Pseudomonadati</taxon>
        <taxon>Pseudomonadota</taxon>
        <taxon>Betaproteobacteria</taxon>
        <taxon>Burkholderiales</taxon>
        <taxon>Alcaligenaceae</taxon>
        <taxon>Bordetella</taxon>
    </lineage>
</organism>
<evidence type="ECO:0000313" key="6">
    <source>
        <dbReference type="Proteomes" id="UP000194161"/>
    </source>
</evidence>
<dbReference type="InterPro" id="IPR014940">
    <property type="entry name" value="BAAT_C"/>
</dbReference>
<keyword evidence="6" id="KW-1185">Reference proteome</keyword>
<dbReference type="Pfam" id="PF04775">
    <property type="entry name" value="Bile_Hydr_Trans"/>
    <property type="match status" value="1"/>
</dbReference>
<dbReference type="InterPro" id="IPR029058">
    <property type="entry name" value="AB_hydrolase_fold"/>
</dbReference>
<dbReference type="Pfam" id="PF08840">
    <property type="entry name" value="BAAT_C"/>
    <property type="match status" value="1"/>
</dbReference>
<dbReference type="SUPFAM" id="SSF53474">
    <property type="entry name" value="alpha/beta-Hydrolases"/>
    <property type="match status" value="1"/>
</dbReference>
<sequence>MPAIQVTPAVALSDVSRRIQLTGFPADAEVRLTATSRQPDGGLWQSQAVYRADSTGTVDVSAAAPLSGSYQGVDGGGPLWSQAPLGAEVVEAAAALPKSIGPGEAVVVSLEASAGAQRAEATLTQVYADQGVTRREVRGNGLVGSLYTPATPGPHPAIVVLNGSGGGINESRAALFASRGYAALALGYFGAPGLPSHISQTPLEYFEKGLQWLRDEVRPAHGFIAVSGQSRGGELSLLLGATYPGLVSAVIGYVPSSVVHSVLNAGRPGEGRFAPTWMLRGEPVPHVWQDNAATDWSGIDSLPEPRRQAQAFVDAQRDAAAVARARIPVERIAGPVLLISGGDDGYWPSTAYSREVAQALREAHHPYPVEHLDYPDAGHAIQAPNVPTTEIAKAHAVSGIVLTGGGTALANARANAESWEGVLRFLKEAVAARAAAAAR</sequence>
<dbReference type="Proteomes" id="UP000194161">
    <property type="component" value="Chromosome"/>
</dbReference>
<gene>
    <name evidence="5" type="ORF">CAL15_08825</name>
</gene>
<dbReference type="PANTHER" id="PTHR10824:SF4">
    <property type="entry name" value="ACYL-COENZYME A THIOESTERASE 1-LIKE"/>
    <property type="match status" value="1"/>
</dbReference>
<reference evidence="5 6" key="1">
    <citation type="submission" date="2017-05" db="EMBL/GenBank/DDBJ databases">
        <title>Complete and WGS of Bordetella genogroups.</title>
        <authorList>
            <person name="Spilker T."/>
            <person name="LiPuma J."/>
        </authorList>
    </citation>
    <scope>NUCLEOTIDE SEQUENCE [LARGE SCALE GENOMIC DNA]</scope>
    <source>
        <strain evidence="5 6">AU7206</strain>
    </source>
</reference>
<dbReference type="InterPro" id="IPR006862">
    <property type="entry name" value="Thio_Ohase/aa_AcTrfase"/>
</dbReference>
<feature type="domain" description="Acyl-CoA thioester hydrolase/bile acid-CoA amino acid N-acetyltransferase" evidence="3">
    <location>
        <begin position="16"/>
        <end position="138"/>
    </location>
</feature>
<dbReference type="GO" id="GO:0006631">
    <property type="term" value="P:fatty acid metabolic process"/>
    <property type="evidence" value="ECO:0007669"/>
    <property type="project" value="TreeGrafter"/>
</dbReference>
<protein>
    <submittedName>
        <fullName evidence="5">Palmitoyl-CoA hydrolase</fullName>
    </submittedName>
</protein>
<evidence type="ECO:0000259" key="4">
    <source>
        <dbReference type="Pfam" id="PF08840"/>
    </source>
</evidence>
<keyword evidence="5" id="KW-0378">Hydrolase</keyword>
<dbReference type="Gene3D" id="3.40.50.1820">
    <property type="entry name" value="alpha/beta hydrolase"/>
    <property type="match status" value="1"/>
</dbReference>
<evidence type="ECO:0000256" key="1">
    <source>
        <dbReference type="ARBA" id="ARBA00006538"/>
    </source>
</evidence>
<feature type="active site" description="Charge relay system" evidence="2">
    <location>
        <position position="230"/>
    </location>
</feature>
<dbReference type="PIRSF" id="PIRSF016521">
    <property type="entry name" value="Acyl-CoA_hydro"/>
    <property type="match status" value="1"/>
</dbReference>
<evidence type="ECO:0000256" key="2">
    <source>
        <dbReference type="PIRSR" id="PIRSR016521-1"/>
    </source>
</evidence>
<dbReference type="RefSeq" id="WP_086078246.1">
    <property type="nucleotide sequence ID" value="NZ_CP021111.1"/>
</dbReference>
<evidence type="ECO:0000313" key="5">
    <source>
        <dbReference type="EMBL" id="ARP94480.1"/>
    </source>
</evidence>
<dbReference type="STRING" id="463040.CAL15_08825"/>
<dbReference type="InterPro" id="IPR016662">
    <property type="entry name" value="Acyl-CoA_thioEstase_long-chain"/>
</dbReference>
<feature type="active site" description="Charge relay system" evidence="2">
    <location>
        <position position="344"/>
    </location>
</feature>
<dbReference type="KEGG" id="bgm:CAL15_08825"/>
<proteinExistence type="inferred from homology"/>
<name>A0A1W6ZBF0_9BORD</name>
<feature type="domain" description="BAAT/Acyl-CoA thioester hydrolase C-terminal" evidence="4">
    <location>
        <begin position="202"/>
        <end position="430"/>
    </location>
</feature>
<dbReference type="OrthoDB" id="8922993at2"/>
<accession>A0A1W6ZBF0</accession>
<feature type="active site" description="Charge relay system" evidence="2">
    <location>
        <position position="379"/>
    </location>
</feature>
<dbReference type="EMBL" id="CP021111">
    <property type="protein sequence ID" value="ARP94480.1"/>
    <property type="molecule type" value="Genomic_DNA"/>
</dbReference>
<evidence type="ECO:0000259" key="3">
    <source>
        <dbReference type="Pfam" id="PF04775"/>
    </source>
</evidence>
<dbReference type="GO" id="GO:0047617">
    <property type="term" value="F:fatty acyl-CoA hydrolase activity"/>
    <property type="evidence" value="ECO:0007669"/>
    <property type="project" value="TreeGrafter"/>
</dbReference>
<dbReference type="GO" id="GO:0006637">
    <property type="term" value="P:acyl-CoA metabolic process"/>
    <property type="evidence" value="ECO:0007669"/>
    <property type="project" value="InterPro"/>
</dbReference>
<dbReference type="PANTHER" id="PTHR10824">
    <property type="entry name" value="ACYL-COENZYME A THIOESTERASE-RELATED"/>
    <property type="match status" value="1"/>
</dbReference>
<dbReference type="Gene3D" id="2.60.40.2240">
    <property type="entry name" value="Acyl-CoA thioester hydrolase/BAAT N-terminal domain"/>
    <property type="match status" value="1"/>
</dbReference>
<dbReference type="AlphaFoldDB" id="A0A1W6ZBF0"/>